<sequence length="199" mass="22250">MLPSNFFRETPAAVRYRVEQGQLPPEAETTAWFCELVSAWFILKSSRHPAVALSHFDRKQHEAAIHKLDLTTRTFREMKMGSTAHWKPLQAGVIASTTVVYQLHEDLLNDHGYGGQAVPQESAAAEEDDIIDDFLVMLTKEEGHMLAYVAGFLLRAVLKHVSSNTCKGALTSNSKSEYSALIKLKEFVRGAIIVHEDEP</sequence>
<organism evidence="1 2">
    <name type="scientific">Ixodes persulcatus</name>
    <name type="common">Taiga tick</name>
    <dbReference type="NCBI Taxonomy" id="34615"/>
    <lineage>
        <taxon>Eukaryota</taxon>
        <taxon>Metazoa</taxon>
        <taxon>Ecdysozoa</taxon>
        <taxon>Arthropoda</taxon>
        <taxon>Chelicerata</taxon>
        <taxon>Arachnida</taxon>
        <taxon>Acari</taxon>
        <taxon>Parasitiformes</taxon>
        <taxon>Ixodida</taxon>
        <taxon>Ixodoidea</taxon>
        <taxon>Ixodidae</taxon>
        <taxon>Ixodinae</taxon>
        <taxon>Ixodes</taxon>
    </lineage>
</organism>
<proteinExistence type="predicted"/>
<evidence type="ECO:0000313" key="1">
    <source>
        <dbReference type="EMBL" id="KAG0436191.1"/>
    </source>
</evidence>
<gene>
    <name evidence="1" type="ORF">HPB47_018089</name>
</gene>
<keyword evidence="2" id="KW-1185">Reference proteome</keyword>
<evidence type="ECO:0000313" key="2">
    <source>
        <dbReference type="Proteomes" id="UP000805193"/>
    </source>
</evidence>
<accession>A0AC60QMF6</accession>
<dbReference type="EMBL" id="JABSTQ010007134">
    <property type="protein sequence ID" value="KAG0436191.1"/>
    <property type="molecule type" value="Genomic_DNA"/>
</dbReference>
<name>A0AC60QMF6_IXOPE</name>
<dbReference type="Proteomes" id="UP000805193">
    <property type="component" value="Unassembled WGS sequence"/>
</dbReference>
<comment type="caution">
    <text evidence="1">The sequence shown here is derived from an EMBL/GenBank/DDBJ whole genome shotgun (WGS) entry which is preliminary data.</text>
</comment>
<protein>
    <submittedName>
        <fullName evidence="1">Uncharacterized protein</fullName>
    </submittedName>
</protein>
<reference evidence="1 2" key="1">
    <citation type="journal article" date="2020" name="Cell">
        <title>Large-Scale Comparative Analyses of Tick Genomes Elucidate Their Genetic Diversity and Vector Capacities.</title>
        <authorList>
            <consortium name="Tick Genome and Microbiome Consortium (TIGMIC)"/>
            <person name="Jia N."/>
            <person name="Wang J."/>
            <person name="Shi W."/>
            <person name="Du L."/>
            <person name="Sun Y."/>
            <person name="Zhan W."/>
            <person name="Jiang J.F."/>
            <person name="Wang Q."/>
            <person name="Zhang B."/>
            <person name="Ji P."/>
            <person name="Bell-Sakyi L."/>
            <person name="Cui X.M."/>
            <person name="Yuan T.T."/>
            <person name="Jiang B.G."/>
            <person name="Yang W.F."/>
            <person name="Lam T.T."/>
            <person name="Chang Q.C."/>
            <person name="Ding S.J."/>
            <person name="Wang X.J."/>
            <person name="Zhu J.G."/>
            <person name="Ruan X.D."/>
            <person name="Zhao L."/>
            <person name="Wei J.T."/>
            <person name="Ye R.Z."/>
            <person name="Que T.C."/>
            <person name="Du C.H."/>
            <person name="Zhou Y.H."/>
            <person name="Cheng J.X."/>
            <person name="Dai P.F."/>
            <person name="Guo W.B."/>
            <person name="Han X.H."/>
            <person name="Huang E.J."/>
            <person name="Li L.F."/>
            <person name="Wei W."/>
            <person name="Gao Y.C."/>
            <person name="Liu J.Z."/>
            <person name="Shao H.Z."/>
            <person name="Wang X."/>
            <person name="Wang C.C."/>
            <person name="Yang T.C."/>
            <person name="Huo Q.B."/>
            <person name="Li W."/>
            <person name="Chen H.Y."/>
            <person name="Chen S.E."/>
            <person name="Zhou L.G."/>
            <person name="Ni X.B."/>
            <person name="Tian J.H."/>
            <person name="Sheng Y."/>
            <person name="Liu T."/>
            <person name="Pan Y.S."/>
            <person name="Xia L.Y."/>
            <person name="Li J."/>
            <person name="Zhao F."/>
            <person name="Cao W.C."/>
        </authorList>
    </citation>
    <scope>NUCLEOTIDE SEQUENCE [LARGE SCALE GENOMIC DNA]</scope>
    <source>
        <strain evidence="1">Iper-2018</strain>
    </source>
</reference>